<organism evidence="1 2">
    <name type="scientific">Tetranychus urticae</name>
    <name type="common">Two-spotted spider mite</name>
    <dbReference type="NCBI Taxonomy" id="32264"/>
    <lineage>
        <taxon>Eukaryota</taxon>
        <taxon>Metazoa</taxon>
        <taxon>Ecdysozoa</taxon>
        <taxon>Arthropoda</taxon>
        <taxon>Chelicerata</taxon>
        <taxon>Arachnida</taxon>
        <taxon>Acari</taxon>
        <taxon>Acariformes</taxon>
        <taxon>Trombidiformes</taxon>
        <taxon>Prostigmata</taxon>
        <taxon>Eleutherengona</taxon>
        <taxon>Raphignathae</taxon>
        <taxon>Tetranychoidea</taxon>
        <taxon>Tetranychidae</taxon>
        <taxon>Tetranychus</taxon>
    </lineage>
</organism>
<reference evidence="1" key="2">
    <citation type="submission" date="2015-06" db="UniProtKB">
        <authorList>
            <consortium name="EnsemblMetazoa"/>
        </authorList>
    </citation>
    <scope>IDENTIFICATION</scope>
</reference>
<dbReference type="EMBL" id="CAEY01000587">
    <property type="status" value="NOT_ANNOTATED_CDS"/>
    <property type="molecule type" value="Genomic_DNA"/>
</dbReference>
<keyword evidence="2" id="KW-1185">Reference proteome</keyword>
<evidence type="ECO:0000313" key="1">
    <source>
        <dbReference type="EnsemblMetazoa" id="tetur22g01860.1"/>
    </source>
</evidence>
<name>T1KUZ8_TETUR</name>
<protein>
    <submittedName>
        <fullName evidence="1">Uncharacterized protein</fullName>
    </submittedName>
</protein>
<dbReference type="AlphaFoldDB" id="T1KUZ8"/>
<dbReference type="EnsemblMetazoa" id="tetur22g01860.1">
    <property type="protein sequence ID" value="tetur22g01860.1"/>
    <property type="gene ID" value="tetur22g01860"/>
</dbReference>
<proteinExistence type="predicted"/>
<sequence>MTYKCIKFISTDKVDLRSDRFSGINSGFGLNSGQLLYAPNMNE</sequence>
<dbReference type="HOGENOM" id="CLU_3242786_0_0_1"/>
<accession>T1KUZ8</accession>
<dbReference type="Proteomes" id="UP000015104">
    <property type="component" value="Unassembled WGS sequence"/>
</dbReference>
<evidence type="ECO:0000313" key="2">
    <source>
        <dbReference type="Proteomes" id="UP000015104"/>
    </source>
</evidence>
<reference evidence="2" key="1">
    <citation type="submission" date="2011-08" db="EMBL/GenBank/DDBJ databases">
        <authorList>
            <person name="Rombauts S."/>
        </authorList>
    </citation>
    <scope>NUCLEOTIDE SEQUENCE</scope>
    <source>
        <strain evidence="2">London</strain>
    </source>
</reference>